<reference evidence="2" key="1">
    <citation type="journal article" date="2019" name="Int. J. Syst. Evol. Microbiol.">
        <title>The Global Catalogue of Microorganisms (GCM) 10K type strain sequencing project: providing services to taxonomists for standard genome sequencing and annotation.</title>
        <authorList>
            <consortium name="The Broad Institute Genomics Platform"/>
            <consortium name="The Broad Institute Genome Sequencing Center for Infectious Disease"/>
            <person name="Wu L."/>
            <person name="Ma J."/>
        </authorList>
    </citation>
    <scope>NUCLEOTIDE SEQUENCE [LARGE SCALE GENOMIC DNA]</scope>
    <source>
        <strain evidence="2">JCM 13501</strain>
    </source>
</reference>
<dbReference type="EMBL" id="BMNW01000004">
    <property type="protein sequence ID" value="GGM08643.1"/>
    <property type="molecule type" value="Genomic_DNA"/>
</dbReference>
<gene>
    <name evidence="1" type="ORF">GCM10009425_19870</name>
</gene>
<sequence>MSTGTQVPPQAQPAEAVSVSVRSGGFYKPSLRLNIDELKRIFLNITPVKTHLKDQSLPYGPLKTSYLLA</sequence>
<dbReference type="Proteomes" id="UP000616499">
    <property type="component" value="Unassembled WGS sequence"/>
</dbReference>
<dbReference type="RefSeq" id="WP_188865979.1">
    <property type="nucleotide sequence ID" value="NZ_BMNW01000004.1"/>
</dbReference>
<protein>
    <submittedName>
        <fullName evidence="1">Uncharacterized protein</fullName>
    </submittedName>
</protein>
<keyword evidence="2" id="KW-1185">Reference proteome</keyword>
<comment type="caution">
    <text evidence="1">The sequence shown here is derived from an EMBL/GenBank/DDBJ whole genome shotgun (WGS) entry which is preliminary data.</text>
</comment>
<evidence type="ECO:0000313" key="1">
    <source>
        <dbReference type="EMBL" id="GGM08643.1"/>
    </source>
</evidence>
<accession>A0ABQ2GQZ3</accession>
<name>A0ABQ2GQZ3_9PSED</name>
<proteinExistence type="predicted"/>
<organism evidence="1 2">
    <name type="scientific">Pseudomonas asuensis</name>
    <dbReference type="NCBI Taxonomy" id="1825787"/>
    <lineage>
        <taxon>Bacteria</taxon>
        <taxon>Pseudomonadati</taxon>
        <taxon>Pseudomonadota</taxon>
        <taxon>Gammaproteobacteria</taxon>
        <taxon>Pseudomonadales</taxon>
        <taxon>Pseudomonadaceae</taxon>
        <taxon>Pseudomonas</taxon>
    </lineage>
</organism>
<evidence type="ECO:0000313" key="2">
    <source>
        <dbReference type="Proteomes" id="UP000616499"/>
    </source>
</evidence>